<name>A0A1I7WAZ2_HETBA</name>
<protein>
    <submittedName>
        <fullName evidence="3">DUF3778 domain-containing protein</fullName>
    </submittedName>
</protein>
<feature type="transmembrane region" description="Helical" evidence="1">
    <location>
        <begin position="27"/>
        <end position="54"/>
    </location>
</feature>
<proteinExistence type="predicted"/>
<reference evidence="3" key="1">
    <citation type="submission" date="2016-11" db="UniProtKB">
        <authorList>
            <consortium name="WormBaseParasite"/>
        </authorList>
    </citation>
    <scope>IDENTIFICATION</scope>
</reference>
<keyword evidence="1" id="KW-1133">Transmembrane helix</keyword>
<dbReference type="Proteomes" id="UP000095283">
    <property type="component" value="Unplaced"/>
</dbReference>
<organism evidence="2 3">
    <name type="scientific">Heterorhabditis bacteriophora</name>
    <name type="common">Entomopathogenic nematode worm</name>
    <dbReference type="NCBI Taxonomy" id="37862"/>
    <lineage>
        <taxon>Eukaryota</taxon>
        <taxon>Metazoa</taxon>
        <taxon>Ecdysozoa</taxon>
        <taxon>Nematoda</taxon>
        <taxon>Chromadorea</taxon>
        <taxon>Rhabditida</taxon>
        <taxon>Rhabditina</taxon>
        <taxon>Rhabditomorpha</taxon>
        <taxon>Strongyloidea</taxon>
        <taxon>Heterorhabditidae</taxon>
        <taxon>Heterorhabditis</taxon>
    </lineage>
</organism>
<keyword evidence="1" id="KW-0472">Membrane</keyword>
<accession>A0A1I7WAZ2</accession>
<evidence type="ECO:0000256" key="1">
    <source>
        <dbReference type="SAM" id="Phobius"/>
    </source>
</evidence>
<evidence type="ECO:0000313" key="3">
    <source>
        <dbReference type="WBParaSite" id="Hba_01871"/>
    </source>
</evidence>
<dbReference type="WBParaSite" id="Hba_01871">
    <property type="protein sequence ID" value="Hba_01871"/>
    <property type="gene ID" value="Hba_01871"/>
</dbReference>
<sequence length="418" mass="48356">MLTTVGHFGPQRNDLRRFVALGTKSDFFSLFLTISIRTIFVIVVFFLPGIGVFLTADEQRLIVLEVELAVHTEVYYLFVAEISLSFGCSANPNSQLHDVDWSREIMKSVWISTYCLVIFFEIKNLGYTGNPYAKFQKRTVVQSISLPIAISDRDIISIARTGSEKTVTDSVLLTRWEYSPCHLNFLNCDHINSVRYNHCCVVHFCFSSWAFFKQLAAVLSPASENARIFIKNYFCLFYLRSTSNTNTRPVDIIVEVMFSHKYPENRLLLYIDKGLDGLANLNFALSEIFHSTITALRLHFNRNCYMHYHQHHYFLNFINSLCLFLYKYCYIIQIFSGADILAVENHYAVLNELTLAGVYTFHRYVVYYKNIITSRSTTIIKFLLFSVARGVKNANFLNSLGDNLPIRFLFVTQINYYV</sequence>
<keyword evidence="1" id="KW-0812">Transmembrane</keyword>
<keyword evidence="2" id="KW-1185">Reference proteome</keyword>
<evidence type="ECO:0000313" key="2">
    <source>
        <dbReference type="Proteomes" id="UP000095283"/>
    </source>
</evidence>
<dbReference type="AlphaFoldDB" id="A0A1I7WAZ2"/>